<name>A0A370DER6_9GAMM</name>
<keyword evidence="1" id="KW-0732">Signal</keyword>
<dbReference type="Proteomes" id="UP000255508">
    <property type="component" value="Unassembled WGS sequence"/>
</dbReference>
<protein>
    <recommendedName>
        <fullName evidence="4">Sulfur globule protein CV3</fullName>
    </recommendedName>
</protein>
<organism evidence="2 3">
    <name type="scientific">endosymbiont of Lamellibrachia luymesi</name>
    <dbReference type="NCBI Taxonomy" id="2200907"/>
    <lineage>
        <taxon>Bacteria</taxon>
        <taxon>Pseudomonadati</taxon>
        <taxon>Pseudomonadota</taxon>
        <taxon>Gammaproteobacteria</taxon>
        <taxon>sulfur-oxidizing symbionts</taxon>
    </lineage>
</organism>
<comment type="caution">
    <text evidence="2">The sequence shown here is derived from an EMBL/GenBank/DDBJ whole genome shotgun (WGS) entry which is preliminary data.</text>
</comment>
<feature type="chain" id="PRO_5017018549" description="Sulfur globule protein CV3" evidence="1">
    <location>
        <begin position="22"/>
        <end position="72"/>
    </location>
</feature>
<gene>
    <name evidence="2" type="ORF">DIZ79_17780</name>
</gene>
<accession>A0A370DER6</accession>
<dbReference type="EMBL" id="QFXD01000320">
    <property type="protein sequence ID" value="RDH83415.1"/>
    <property type="molecule type" value="Genomic_DNA"/>
</dbReference>
<dbReference type="AlphaFoldDB" id="A0A370DER6"/>
<evidence type="ECO:0000256" key="1">
    <source>
        <dbReference type="SAM" id="SignalP"/>
    </source>
</evidence>
<feature type="signal peptide" evidence="1">
    <location>
        <begin position="1"/>
        <end position="21"/>
    </location>
</feature>
<reference evidence="2 3" key="1">
    <citation type="journal article" date="2018" name="ISME J.">
        <title>Endosymbiont genomes yield clues of tubeworm success.</title>
        <authorList>
            <person name="Li Y."/>
            <person name="Liles M.R."/>
            <person name="Halanych K.M."/>
        </authorList>
    </citation>
    <scope>NUCLEOTIDE SEQUENCE [LARGE SCALE GENOMIC DNA]</scope>
    <source>
        <strain evidence="2">A1422</strain>
    </source>
</reference>
<proteinExistence type="predicted"/>
<evidence type="ECO:0000313" key="3">
    <source>
        <dbReference type="Proteomes" id="UP000255508"/>
    </source>
</evidence>
<sequence>MRFLVFLMMTMIIIHAIGSMAAPMAGVALMAGEALWRGRPYGGGGPYGWGYPGYYPQINNTLEPPPPRPLPE</sequence>
<evidence type="ECO:0008006" key="4">
    <source>
        <dbReference type="Google" id="ProtNLM"/>
    </source>
</evidence>
<evidence type="ECO:0000313" key="2">
    <source>
        <dbReference type="EMBL" id="RDH83415.1"/>
    </source>
</evidence>